<gene>
    <name evidence="3" type="ORF">LPLAT_LOCUS791</name>
</gene>
<evidence type="ECO:0000256" key="2">
    <source>
        <dbReference type="SAM" id="Phobius"/>
    </source>
</evidence>
<proteinExistence type="predicted"/>
<name>A0AAV2N2M3_9HYME</name>
<feature type="transmembrane region" description="Helical" evidence="2">
    <location>
        <begin position="43"/>
        <end position="60"/>
    </location>
</feature>
<evidence type="ECO:0000313" key="3">
    <source>
        <dbReference type="EMBL" id="CAL1674021.1"/>
    </source>
</evidence>
<dbReference type="AlphaFoldDB" id="A0AAV2N2M3"/>
<evidence type="ECO:0000313" key="4">
    <source>
        <dbReference type="Proteomes" id="UP001497644"/>
    </source>
</evidence>
<keyword evidence="2" id="KW-0812">Transmembrane</keyword>
<protein>
    <recommendedName>
        <fullName evidence="5">Transmembrane protein</fullName>
    </recommendedName>
</protein>
<keyword evidence="2" id="KW-1133">Transmembrane helix</keyword>
<evidence type="ECO:0008006" key="5">
    <source>
        <dbReference type="Google" id="ProtNLM"/>
    </source>
</evidence>
<evidence type="ECO:0000256" key="1">
    <source>
        <dbReference type="SAM" id="MobiDB-lite"/>
    </source>
</evidence>
<organism evidence="3 4">
    <name type="scientific">Lasius platythorax</name>
    <dbReference type="NCBI Taxonomy" id="488582"/>
    <lineage>
        <taxon>Eukaryota</taxon>
        <taxon>Metazoa</taxon>
        <taxon>Ecdysozoa</taxon>
        <taxon>Arthropoda</taxon>
        <taxon>Hexapoda</taxon>
        <taxon>Insecta</taxon>
        <taxon>Pterygota</taxon>
        <taxon>Neoptera</taxon>
        <taxon>Endopterygota</taxon>
        <taxon>Hymenoptera</taxon>
        <taxon>Apocrita</taxon>
        <taxon>Aculeata</taxon>
        <taxon>Formicoidea</taxon>
        <taxon>Formicidae</taxon>
        <taxon>Formicinae</taxon>
        <taxon>Lasius</taxon>
        <taxon>Lasius</taxon>
    </lineage>
</organism>
<accession>A0AAV2N2M3</accession>
<keyword evidence="4" id="KW-1185">Reference proteome</keyword>
<feature type="compositionally biased region" description="Basic and acidic residues" evidence="1">
    <location>
        <begin position="15"/>
        <end position="37"/>
    </location>
</feature>
<sequence length="77" mass="8548">MSCERQSRTLGRMVDPIRSEARPRKANGEEAMKRDKETPKNRAVVAVVVVVVVVVHLTALKGSTSLFVISSHSCLWE</sequence>
<keyword evidence="2" id="KW-0472">Membrane</keyword>
<dbReference type="Proteomes" id="UP001497644">
    <property type="component" value="Chromosome 1"/>
</dbReference>
<dbReference type="EMBL" id="OZ034824">
    <property type="protein sequence ID" value="CAL1674021.1"/>
    <property type="molecule type" value="Genomic_DNA"/>
</dbReference>
<reference evidence="3 4" key="1">
    <citation type="submission" date="2024-04" db="EMBL/GenBank/DDBJ databases">
        <authorList>
            <consortium name="Molecular Ecology Group"/>
        </authorList>
    </citation>
    <scope>NUCLEOTIDE SEQUENCE [LARGE SCALE GENOMIC DNA]</scope>
</reference>
<feature type="region of interest" description="Disordered" evidence="1">
    <location>
        <begin position="1"/>
        <end position="37"/>
    </location>
</feature>